<evidence type="ECO:0000313" key="2">
    <source>
        <dbReference type="Proteomes" id="UP001451303"/>
    </source>
</evidence>
<organism evidence="1 2">
    <name type="scientific">Neurospora intermedia</name>
    <dbReference type="NCBI Taxonomy" id="5142"/>
    <lineage>
        <taxon>Eukaryota</taxon>
        <taxon>Fungi</taxon>
        <taxon>Dikarya</taxon>
        <taxon>Ascomycota</taxon>
        <taxon>Pezizomycotina</taxon>
        <taxon>Sordariomycetes</taxon>
        <taxon>Sordariomycetidae</taxon>
        <taxon>Sordariales</taxon>
        <taxon>Sordariaceae</taxon>
        <taxon>Neurospora</taxon>
    </lineage>
</organism>
<evidence type="ECO:0008006" key="3">
    <source>
        <dbReference type="Google" id="ProtNLM"/>
    </source>
</evidence>
<protein>
    <recommendedName>
        <fullName evidence="3">Questionable protein</fullName>
    </recommendedName>
</protein>
<accession>A0ABR3DUN2</accession>
<evidence type="ECO:0000313" key="1">
    <source>
        <dbReference type="EMBL" id="KAL0475593.1"/>
    </source>
</evidence>
<proteinExistence type="predicted"/>
<comment type="caution">
    <text evidence="1">The sequence shown here is derived from an EMBL/GenBank/DDBJ whole genome shotgun (WGS) entry which is preliminary data.</text>
</comment>
<keyword evidence="2" id="KW-1185">Reference proteome</keyword>
<reference evidence="1 2" key="1">
    <citation type="submission" date="2023-09" db="EMBL/GenBank/DDBJ databases">
        <title>Multi-omics analysis of a traditional fermented food reveals byproduct-associated fungal strains for waste-to-food upcycling.</title>
        <authorList>
            <consortium name="Lawrence Berkeley National Laboratory"/>
            <person name="Rekdal V.M."/>
            <person name="Villalobos-Escobedo J.M."/>
            <person name="Rodriguez-Valeron N."/>
            <person name="Garcia M.O."/>
            <person name="Vasquez D.P."/>
            <person name="Damayanti I."/>
            <person name="Sorensen P.M."/>
            <person name="Baidoo E.E."/>
            <person name="De Carvalho A.C."/>
            <person name="Riley R."/>
            <person name="Lipzen A."/>
            <person name="He G."/>
            <person name="Yan M."/>
            <person name="Haridas S."/>
            <person name="Daum C."/>
            <person name="Yoshinaga Y."/>
            <person name="Ng V."/>
            <person name="Grigoriev I.V."/>
            <person name="Munk R."/>
            <person name="Nuraida L."/>
            <person name="Wijaya C.H."/>
            <person name="Morales P.-C."/>
            <person name="Keasling J.D."/>
        </authorList>
    </citation>
    <scope>NUCLEOTIDE SEQUENCE [LARGE SCALE GENOMIC DNA]</scope>
    <source>
        <strain evidence="1 2">FGSC 2613</strain>
    </source>
</reference>
<dbReference type="Proteomes" id="UP001451303">
    <property type="component" value="Unassembled WGS sequence"/>
</dbReference>
<gene>
    <name evidence="1" type="ORF">QR685DRAFT_513161</name>
</gene>
<dbReference type="EMBL" id="JAVLET010000001">
    <property type="protein sequence ID" value="KAL0475593.1"/>
    <property type="molecule type" value="Genomic_DNA"/>
</dbReference>
<name>A0ABR3DUN2_NEUIN</name>
<sequence length="67" mass="7524">MPLHGHPKQEGTNFVHLTGLHTGMDFRLRIQKFGEIMRCVATSVSSQPIDSWLCRTGVTLGLFLKDL</sequence>